<evidence type="ECO:0000313" key="2">
    <source>
        <dbReference type="Proteomes" id="UP000046392"/>
    </source>
</evidence>
<name>A0A0N5BVY9_STREA</name>
<evidence type="ECO:0000313" key="3">
    <source>
        <dbReference type="WBParaSite" id="SPAL_0000999500.1"/>
    </source>
</evidence>
<organism evidence="2 3">
    <name type="scientific">Strongyloides papillosus</name>
    <name type="common">Intestinal threadworm</name>
    <dbReference type="NCBI Taxonomy" id="174720"/>
    <lineage>
        <taxon>Eukaryota</taxon>
        <taxon>Metazoa</taxon>
        <taxon>Ecdysozoa</taxon>
        <taxon>Nematoda</taxon>
        <taxon>Chromadorea</taxon>
        <taxon>Rhabditida</taxon>
        <taxon>Tylenchina</taxon>
        <taxon>Panagrolaimomorpha</taxon>
        <taxon>Strongyloidoidea</taxon>
        <taxon>Strongyloididae</taxon>
        <taxon>Strongyloides</taxon>
    </lineage>
</organism>
<feature type="transmembrane region" description="Helical" evidence="1">
    <location>
        <begin position="57"/>
        <end position="78"/>
    </location>
</feature>
<accession>A0A0N5BVY9</accession>
<protein>
    <submittedName>
        <fullName evidence="3">Transmembrane protein</fullName>
    </submittedName>
</protein>
<sequence length="283" mass="32081">MASTSIEEDNRCVGEKKKDYLLRCSSLQIKIFIFLLFLISIFAMTVFLWMHHSKLSVSLYGTFLCFMFVLCCLFGNWLSQAENGINSVVEIRKNGIFLSTSLPIEEYSGLNSSLYEELCIPTHIHNNNDMTSDYNPILFESDNIDITTTPDSVCSLENYHVANYSLNELIRNNNSSIVLSTLYSDTSLNISFTPNSLPILTQQNSITLTQILVPEDVQPTTTNIANYNNNNNSIFYISTPQNHNICKEPPNDKRCQVTLSIENLPTYEEVTTTSSTFNVIQQQ</sequence>
<dbReference type="AlphaFoldDB" id="A0A0N5BVY9"/>
<proteinExistence type="predicted"/>
<keyword evidence="2" id="KW-1185">Reference proteome</keyword>
<feature type="transmembrane region" description="Helical" evidence="1">
    <location>
        <begin position="31"/>
        <end position="50"/>
    </location>
</feature>
<keyword evidence="1" id="KW-0472">Membrane</keyword>
<keyword evidence="1" id="KW-1133">Transmembrane helix</keyword>
<evidence type="ECO:0000256" key="1">
    <source>
        <dbReference type="SAM" id="Phobius"/>
    </source>
</evidence>
<dbReference type="WBParaSite" id="SPAL_0000999500.1">
    <property type="protein sequence ID" value="SPAL_0000999500.1"/>
    <property type="gene ID" value="SPAL_0000999500"/>
</dbReference>
<dbReference type="Proteomes" id="UP000046392">
    <property type="component" value="Unplaced"/>
</dbReference>
<reference evidence="3" key="1">
    <citation type="submission" date="2017-02" db="UniProtKB">
        <authorList>
            <consortium name="WormBaseParasite"/>
        </authorList>
    </citation>
    <scope>IDENTIFICATION</scope>
</reference>
<keyword evidence="1" id="KW-0812">Transmembrane</keyword>